<name>A0A3G6TTG1_9FLAO</name>
<reference evidence="2" key="1">
    <citation type="submission" date="2018-11" db="EMBL/GenBank/DDBJ databases">
        <title>Proposal to divide the Flavobacteriaceae and reorganize its genera based on Amino Acid Identity values calculated from whole genome sequences.</title>
        <authorList>
            <person name="Nicholson A.C."/>
            <person name="Gulvik C.A."/>
            <person name="Whitney A.M."/>
            <person name="Humrighouse B.W."/>
            <person name="Bell M."/>
            <person name="Holmes B."/>
            <person name="Steigerwalt A.G."/>
            <person name="Villarma A."/>
            <person name="Sheth M."/>
            <person name="Batra D."/>
            <person name="Pryor J."/>
            <person name="Bernardet J.-F."/>
            <person name="Hugo C."/>
            <person name="Kampfer P."/>
            <person name="Newman J."/>
            <person name="McQuiston J.R."/>
        </authorList>
    </citation>
    <scope>NUCLEOTIDE SEQUENCE [LARGE SCALE GENOMIC DNA]</scope>
    <source>
        <strain evidence="2">G0229</strain>
    </source>
</reference>
<dbReference type="EMBL" id="CP033932">
    <property type="protein sequence ID" value="AZB25942.1"/>
    <property type="molecule type" value="Genomic_DNA"/>
</dbReference>
<dbReference type="KEGG" id="cben:EG339_15780"/>
<proteinExistence type="predicted"/>
<dbReference type="RefSeq" id="WP_123870892.1">
    <property type="nucleotide sequence ID" value="NZ_CP033931.1"/>
</dbReference>
<organism evidence="1 2">
    <name type="scientific">Chryseobacterium bernardetii</name>
    <dbReference type="NCBI Taxonomy" id="1241978"/>
    <lineage>
        <taxon>Bacteria</taxon>
        <taxon>Pseudomonadati</taxon>
        <taxon>Bacteroidota</taxon>
        <taxon>Flavobacteriia</taxon>
        <taxon>Flavobacteriales</taxon>
        <taxon>Weeksellaceae</taxon>
        <taxon>Chryseobacterium group</taxon>
        <taxon>Chryseobacterium</taxon>
    </lineage>
</organism>
<dbReference type="AlphaFoldDB" id="A0A3G6TTG1"/>
<dbReference type="OrthoDB" id="1272715at2"/>
<accession>A0A3G6TTG1</accession>
<evidence type="ECO:0000313" key="2">
    <source>
        <dbReference type="Proteomes" id="UP000271193"/>
    </source>
</evidence>
<keyword evidence="2" id="KW-1185">Reference proteome</keyword>
<dbReference type="GeneID" id="99066272"/>
<dbReference type="Proteomes" id="UP000271193">
    <property type="component" value="Chromosome"/>
</dbReference>
<sequence length="134" mass="15595">MHFEKGKVYLVNDINSGKLRHMKGDVKNHSDIFAFLNFPDSDCLKVDFCYEKLKKRNIKELRKEVSSIIGEDFALEDAEYSEKVMIILFLLLKENDIVAVNTAGMSFYSINCLKERFTKITAFLNRILVVYNDK</sequence>
<protein>
    <submittedName>
        <fullName evidence="1">Uncharacterized protein</fullName>
    </submittedName>
</protein>
<evidence type="ECO:0000313" key="1">
    <source>
        <dbReference type="EMBL" id="AZB25942.1"/>
    </source>
</evidence>
<gene>
    <name evidence="1" type="ORF">EG339_15780</name>
</gene>